<reference evidence="2 3" key="1">
    <citation type="journal article" date="2013" name="Genome Biol. Evol.">
        <title>Complete genomes of two dipteran-associated spiroplasmas provided insights into the origin, dynamics, and impacts of viral invasion in spiroplasma.</title>
        <authorList>
            <person name="Ku C."/>
            <person name="Lo W.S."/>
            <person name="Chen L.L."/>
            <person name="Kuo C.H."/>
        </authorList>
    </citation>
    <scope>NUCLEOTIDE SEQUENCE [LARGE SCALE GENOMIC DNA]</scope>
    <source>
        <strain evidence="2 3">DF-1</strain>
    </source>
</reference>
<sequence length="233" mass="28676">MKEYFINIVDSFFVNFQEFNCSINRVNVSNEEFQNYLKISGLEKLVNNLKKQYNHIMKWLEEYFFENFNSNFQEFIYDIKYINFFIKNNETIMDRAIFWYEFDNYKMKGFFLFLYSLLDKIVLLNYLDKNQNNSELIKKISEVKNQEDAEKTLKFFKKISFTNKNYNIHLEALQKSTLWLYGINIKRNWDMHWPQVAQIINPNEIHNIADNYYINIYLTLFLFLWYLKTYALK</sequence>
<dbReference type="RefSeq" id="WP_016339297.1">
    <property type="nucleotide sequence ID" value="NC_021280.1"/>
</dbReference>
<dbReference type="Proteomes" id="UP000013964">
    <property type="component" value="Chromosome"/>
</dbReference>
<proteinExistence type="predicted"/>
<evidence type="ECO:0000313" key="3">
    <source>
        <dbReference type="Proteomes" id="UP000013964"/>
    </source>
</evidence>
<dbReference type="HOGENOM" id="CLU_1189304_0_0_14"/>
<dbReference type="STRING" id="1276227.SCHRY_v1c09030"/>
<accession>R4UJJ1</accession>
<keyword evidence="1" id="KW-0472">Membrane</keyword>
<gene>
    <name evidence="2" type="ORF">SCHRY_v1c09030</name>
</gene>
<dbReference type="KEGG" id="scr:SCHRY_v1c09030"/>
<dbReference type="EMBL" id="CP005077">
    <property type="protein sequence ID" value="AGM25476.1"/>
    <property type="molecule type" value="Genomic_DNA"/>
</dbReference>
<dbReference type="PATRIC" id="fig|1276227.3.peg.910"/>
<keyword evidence="3" id="KW-1185">Reference proteome</keyword>
<dbReference type="AlphaFoldDB" id="R4UJJ1"/>
<keyword evidence="1" id="KW-0812">Transmembrane</keyword>
<feature type="transmembrane region" description="Helical" evidence="1">
    <location>
        <begin position="212"/>
        <end position="231"/>
    </location>
</feature>
<protein>
    <submittedName>
        <fullName evidence="2">Uncharacterized protein</fullName>
    </submittedName>
</protein>
<keyword evidence="1" id="KW-1133">Transmembrane helix</keyword>
<organism evidence="2 3">
    <name type="scientific">Spiroplasma chrysopicola DF-1</name>
    <dbReference type="NCBI Taxonomy" id="1276227"/>
    <lineage>
        <taxon>Bacteria</taxon>
        <taxon>Bacillati</taxon>
        <taxon>Mycoplasmatota</taxon>
        <taxon>Mollicutes</taxon>
        <taxon>Entomoplasmatales</taxon>
        <taxon>Spiroplasmataceae</taxon>
        <taxon>Spiroplasma</taxon>
    </lineage>
</organism>
<evidence type="ECO:0000313" key="2">
    <source>
        <dbReference type="EMBL" id="AGM25476.1"/>
    </source>
</evidence>
<name>R4UJJ1_9MOLU</name>
<evidence type="ECO:0000256" key="1">
    <source>
        <dbReference type="SAM" id="Phobius"/>
    </source>
</evidence>